<evidence type="ECO:0000256" key="1">
    <source>
        <dbReference type="SAM" id="MobiDB-lite"/>
    </source>
</evidence>
<reference evidence="2" key="1">
    <citation type="journal article" date="2020" name="Nature">
        <title>Giant virus diversity and host interactions through global metagenomics.</title>
        <authorList>
            <person name="Schulz F."/>
            <person name="Roux S."/>
            <person name="Paez-Espino D."/>
            <person name="Jungbluth S."/>
            <person name="Walsh D.A."/>
            <person name="Denef V.J."/>
            <person name="McMahon K.D."/>
            <person name="Konstantinidis K.T."/>
            <person name="Eloe-Fadrosh E.A."/>
            <person name="Kyrpides N.C."/>
            <person name="Woyke T."/>
        </authorList>
    </citation>
    <scope>NUCLEOTIDE SEQUENCE</scope>
    <source>
        <strain evidence="2">GVMAG-S-ERX555997-44</strain>
    </source>
</reference>
<accession>A0A6C0F9M8</accession>
<dbReference type="AlphaFoldDB" id="A0A6C0F9M8"/>
<name>A0A6C0F9M8_9ZZZZ</name>
<dbReference type="EMBL" id="MN738799">
    <property type="protein sequence ID" value="QHT37551.1"/>
    <property type="molecule type" value="Genomic_DNA"/>
</dbReference>
<organism evidence="2">
    <name type="scientific">viral metagenome</name>
    <dbReference type="NCBI Taxonomy" id="1070528"/>
    <lineage>
        <taxon>unclassified sequences</taxon>
        <taxon>metagenomes</taxon>
        <taxon>organismal metagenomes</taxon>
    </lineage>
</organism>
<sequence>MISNIRKIQKSYGNVGPTSDNSSRIALMKKVQVRTTYYNRKTSKGNITQLWGLNNIKGNVSGSSGDAGQRIYFSAVFPRFSFS</sequence>
<evidence type="ECO:0000313" key="2">
    <source>
        <dbReference type="EMBL" id="QHT37551.1"/>
    </source>
</evidence>
<feature type="region of interest" description="Disordered" evidence="1">
    <location>
        <begin position="1"/>
        <end position="20"/>
    </location>
</feature>
<proteinExistence type="predicted"/>
<protein>
    <submittedName>
        <fullName evidence="2">Uncharacterized protein</fullName>
    </submittedName>
</protein>